<dbReference type="EMBL" id="JAOSHO010001071">
    <property type="protein sequence ID" value="MCW1248484.1"/>
    <property type="molecule type" value="Genomic_DNA"/>
</dbReference>
<feature type="non-terminal residue" evidence="1">
    <location>
        <position position="1"/>
    </location>
</feature>
<protein>
    <submittedName>
        <fullName evidence="1">Uncharacterized protein</fullName>
    </submittedName>
</protein>
<keyword evidence="2" id="KW-1185">Reference proteome</keyword>
<evidence type="ECO:0000313" key="2">
    <source>
        <dbReference type="Proteomes" id="UP001061999"/>
    </source>
</evidence>
<evidence type="ECO:0000313" key="1">
    <source>
        <dbReference type="EMBL" id="MCW1248484.1"/>
    </source>
</evidence>
<reference evidence="1" key="1">
    <citation type="submission" date="2022-07" db="EMBL/GenBank/DDBJ databases">
        <title>Pseudomonas agronomica sp. nov.: a novel bacterium with biotechnological application in the synthesis of biofertilizers from valorized agricultural residues.</title>
        <authorList>
            <person name="Robas M."/>
            <person name="Fernandez V.M."/>
            <person name="Luna L."/>
            <person name="Provanza A."/>
            <person name="Jimenez P.A."/>
        </authorList>
    </citation>
    <scope>NUCLEOTIDE SEQUENCE</scope>
    <source>
        <strain evidence="1">SAICEU22T</strain>
    </source>
</reference>
<dbReference type="Proteomes" id="UP001061999">
    <property type="component" value="Unassembled WGS sequence"/>
</dbReference>
<proteinExistence type="predicted"/>
<comment type="caution">
    <text evidence="1">The sequence shown here is derived from an EMBL/GenBank/DDBJ whole genome shotgun (WGS) entry which is preliminary data.</text>
</comment>
<sequence>GSKLPRHKKRAHCSLPAHQFVTERPSVAQYHAFMTFRFFPKNLLQKIHSARQPFYNGAFRQFSNLS</sequence>
<name>A0ABT3FI02_9PSED</name>
<dbReference type="RefSeq" id="WP_264433259.1">
    <property type="nucleotide sequence ID" value="NZ_JAOSHO010001071.1"/>
</dbReference>
<organism evidence="1 2">
    <name type="scientific">Pseudomonas agronomica</name>
    <dbReference type="NCBI Taxonomy" id="2979328"/>
    <lineage>
        <taxon>Bacteria</taxon>
        <taxon>Pseudomonadati</taxon>
        <taxon>Pseudomonadota</taxon>
        <taxon>Gammaproteobacteria</taxon>
        <taxon>Pseudomonadales</taxon>
        <taxon>Pseudomonadaceae</taxon>
        <taxon>Pseudomonas</taxon>
    </lineage>
</organism>
<gene>
    <name evidence="1" type="ORF">OC610_28960</name>
</gene>
<accession>A0ABT3FI02</accession>